<accession>A0A934KHL9</accession>
<evidence type="ECO:0000256" key="1">
    <source>
        <dbReference type="ARBA" id="ARBA00001917"/>
    </source>
</evidence>
<dbReference type="Proteomes" id="UP000614410">
    <property type="component" value="Unassembled WGS sequence"/>
</dbReference>
<feature type="binding site" evidence="7">
    <location>
        <position position="254"/>
    </location>
    <ligand>
        <name>glyoxylate</name>
        <dbReference type="ChEBI" id="CHEBI:36655"/>
    </ligand>
</feature>
<dbReference type="InterPro" id="IPR000262">
    <property type="entry name" value="FMN-dep_DH"/>
</dbReference>
<feature type="active site" description="Proton acceptor" evidence="6">
    <location>
        <position position="251"/>
    </location>
</feature>
<evidence type="ECO:0000256" key="5">
    <source>
        <dbReference type="ARBA" id="ARBA00024042"/>
    </source>
</evidence>
<feature type="domain" description="FMN hydroxy acid dehydrogenase" evidence="8">
    <location>
        <begin position="2"/>
        <end position="354"/>
    </location>
</feature>
<feature type="binding site" evidence="7">
    <location>
        <position position="249"/>
    </location>
    <ligand>
        <name>FMN</name>
        <dbReference type="ChEBI" id="CHEBI:58210"/>
    </ligand>
</feature>
<keyword evidence="4" id="KW-0560">Oxidoreductase</keyword>
<feature type="binding site" evidence="7">
    <location>
        <position position="28"/>
    </location>
    <ligand>
        <name>glyoxylate</name>
        <dbReference type="ChEBI" id="CHEBI:36655"/>
    </ligand>
</feature>
<dbReference type="FunFam" id="3.20.20.70:FF:000029">
    <property type="entry name" value="L-lactate dehydrogenase"/>
    <property type="match status" value="1"/>
</dbReference>
<dbReference type="PROSITE" id="PS00557">
    <property type="entry name" value="FMN_HYDROXY_ACID_DH_1"/>
    <property type="match status" value="1"/>
</dbReference>
<dbReference type="SUPFAM" id="SSF51395">
    <property type="entry name" value="FMN-linked oxidoreductases"/>
    <property type="match status" value="1"/>
</dbReference>
<organism evidence="9 10">
    <name type="scientific">Candidatus Amunia macphersoniae</name>
    <dbReference type="NCBI Taxonomy" id="3127014"/>
    <lineage>
        <taxon>Bacteria</taxon>
        <taxon>Bacillati</taxon>
        <taxon>Candidatus Dormiibacterota</taxon>
        <taxon>Candidatus Dormibacteria</taxon>
        <taxon>Candidatus Aeolococcales</taxon>
        <taxon>Candidatus Aeolococcaceae</taxon>
        <taxon>Candidatus Amunia</taxon>
    </lineage>
</organism>
<dbReference type="InterPro" id="IPR013785">
    <property type="entry name" value="Aldolase_TIM"/>
</dbReference>
<evidence type="ECO:0000256" key="4">
    <source>
        <dbReference type="ARBA" id="ARBA00023002"/>
    </source>
</evidence>
<sequence length="354" mass="36430">MSRPPLPLSLSGLEGAARAALDPGAFGYISGGAGDEWTVAENIAAWQRLSILPRVLTGSGKADTAVDVLGTTMPHPIIVAPMAYQRIATPDGEIALTRAAAATSTTMCLSTLSTVSAHDVAIAVPGTHLWLQVYVFTDRELTHQIIESALASGYSALVVTVDFPVSGRRQRDVDSGFVVTQAVPAISATGMDGAFQPHQTQSQIDPRLSWTDIAEMASRYSVPLLVKGILTPDDAVRAIDAGAAGIVVSNHGGRQLDGSAATATVLAGIVDAVAGRGDVMVDGGVRRGSDILRALALGASAVMVGRPLYWGLAVDGATGAQVVLELLLDELANALILSGANSARALHRGFIGPA</sequence>
<keyword evidence="3 7" id="KW-0288">FMN</keyword>
<evidence type="ECO:0000256" key="7">
    <source>
        <dbReference type="PIRSR" id="PIRSR000138-2"/>
    </source>
</evidence>
<dbReference type="GO" id="GO:0016614">
    <property type="term" value="F:oxidoreductase activity, acting on CH-OH group of donors"/>
    <property type="evidence" value="ECO:0007669"/>
    <property type="project" value="UniProtKB-ARBA"/>
</dbReference>
<feature type="binding site" evidence="7">
    <location>
        <begin position="282"/>
        <end position="286"/>
    </location>
    <ligand>
        <name>FMN</name>
        <dbReference type="ChEBI" id="CHEBI:58210"/>
    </ligand>
</feature>
<comment type="caution">
    <text evidence="9">The sequence shown here is derived from an EMBL/GenBank/DDBJ whole genome shotgun (WGS) entry which is preliminary data.</text>
</comment>
<dbReference type="InterPro" id="IPR012133">
    <property type="entry name" value="Alpha-hydoxy_acid_DH_FMN"/>
</dbReference>
<evidence type="ECO:0000256" key="3">
    <source>
        <dbReference type="ARBA" id="ARBA00022643"/>
    </source>
</evidence>
<feature type="binding site" evidence="7">
    <location>
        <position position="160"/>
    </location>
    <ligand>
        <name>FMN</name>
        <dbReference type="ChEBI" id="CHEBI:58210"/>
    </ligand>
</feature>
<proteinExistence type="inferred from homology"/>
<dbReference type="EMBL" id="JAEKNN010000005">
    <property type="protein sequence ID" value="MBJ7607932.1"/>
    <property type="molecule type" value="Genomic_DNA"/>
</dbReference>
<dbReference type="GO" id="GO:0010181">
    <property type="term" value="F:FMN binding"/>
    <property type="evidence" value="ECO:0007669"/>
    <property type="project" value="InterPro"/>
</dbReference>
<dbReference type="Pfam" id="PF01070">
    <property type="entry name" value="FMN_dh"/>
    <property type="match status" value="1"/>
</dbReference>
<feature type="binding site" evidence="7">
    <location>
        <position position="134"/>
    </location>
    <ligand>
        <name>glyoxylate</name>
        <dbReference type="ChEBI" id="CHEBI:36655"/>
    </ligand>
</feature>
<gene>
    <name evidence="9" type="ORF">JF887_00665</name>
</gene>
<dbReference type="PANTHER" id="PTHR10578">
    <property type="entry name" value="S -2-HYDROXY-ACID OXIDASE-RELATED"/>
    <property type="match status" value="1"/>
</dbReference>
<feature type="binding site" evidence="7">
    <location>
        <position position="169"/>
    </location>
    <ligand>
        <name>glyoxylate</name>
        <dbReference type="ChEBI" id="CHEBI:36655"/>
    </ligand>
</feature>
<dbReference type="AlphaFoldDB" id="A0A934KHL9"/>
<comment type="cofactor">
    <cofactor evidence="1">
        <name>FMN</name>
        <dbReference type="ChEBI" id="CHEBI:58210"/>
    </cofactor>
</comment>
<evidence type="ECO:0000313" key="10">
    <source>
        <dbReference type="Proteomes" id="UP000614410"/>
    </source>
</evidence>
<reference evidence="9 10" key="1">
    <citation type="submission" date="2020-10" db="EMBL/GenBank/DDBJ databases">
        <title>Ca. Dormibacterota MAGs.</title>
        <authorList>
            <person name="Montgomery K."/>
        </authorList>
    </citation>
    <scope>NUCLEOTIDE SEQUENCE [LARGE SCALE GENOMIC DNA]</scope>
    <source>
        <strain evidence="9">Mitchell_Peninsula_5</strain>
    </source>
</reference>
<evidence type="ECO:0000313" key="9">
    <source>
        <dbReference type="EMBL" id="MBJ7607932.1"/>
    </source>
</evidence>
<dbReference type="CDD" id="cd02809">
    <property type="entry name" value="alpha_hydroxyacid_oxid_FMN"/>
    <property type="match status" value="1"/>
</dbReference>
<feature type="binding site" evidence="7">
    <location>
        <begin position="81"/>
        <end position="83"/>
    </location>
    <ligand>
        <name>FMN</name>
        <dbReference type="ChEBI" id="CHEBI:58210"/>
    </ligand>
</feature>
<evidence type="ECO:0000256" key="2">
    <source>
        <dbReference type="ARBA" id="ARBA00022630"/>
    </source>
</evidence>
<dbReference type="PROSITE" id="PS51349">
    <property type="entry name" value="FMN_HYDROXY_ACID_DH_2"/>
    <property type="match status" value="1"/>
</dbReference>
<feature type="binding site" evidence="7">
    <location>
        <position position="110"/>
    </location>
    <ligand>
        <name>FMN</name>
        <dbReference type="ChEBI" id="CHEBI:58210"/>
    </ligand>
</feature>
<comment type="similarity">
    <text evidence="5">Belongs to the FMN-dependent alpha-hydroxy acid dehydrogenase family.</text>
</comment>
<keyword evidence="2 7" id="KW-0285">Flavoprotein</keyword>
<evidence type="ECO:0000256" key="6">
    <source>
        <dbReference type="PIRSR" id="PIRSR000138-1"/>
    </source>
</evidence>
<evidence type="ECO:0000259" key="8">
    <source>
        <dbReference type="PROSITE" id="PS51349"/>
    </source>
</evidence>
<name>A0A934KHL9_9BACT</name>
<protein>
    <submittedName>
        <fullName evidence="9">Alpha-hydroxy-acid oxidizing protein</fullName>
    </submittedName>
</protein>
<feature type="binding site" evidence="7">
    <location>
        <position position="132"/>
    </location>
    <ligand>
        <name>glyoxylate</name>
        <dbReference type="ChEBI" id="CHEBI:36655"/>
    </ligand>
</feature>
<dbReference type="PIRSF" id="PIRSF000138">
    <property type="entry name" value="Al-hdrx_acd_dh"/>
    <property type="match status" value="1"/>
</dbReference>
<feature type="binding site" evidence="7">
    <location>
        <position position="227"/>
    </location>
    <ligand>
        <name>FMN</name>
        <dbReference type="ChEBI" id="CHEBI:58210"/>
    </ligand>
</feature>
<dbReference type="Gene3D" id="3.20.20.70">
    <property type="entry name" value="Aldolase class I"/>
    <property type="match status" value="1"/>
</dbReference>
<dbReference type="PANTHER" id="PTHR10578:SF107">
    <property type="entry name" value="2-HYDROXYACID OXIDASE 1"/>
    <property type="match status" value="1"/>
</dbReference>
<dbReference type="InterPro" id="IPR008259">
    <property type="entry name" value="FMN_hydac_DH_AS"/>
</dbReference>
<feature type="binding site" evidence="7">
    <location>
        <position position="251"/>
    </location>
    <ligand>
        <name>glyoxylate</name>
        <dbReference type="ChEBI" id="CHEBI:36655"/>
    </ligand>
</feature>
<feature type="binding site" evidence="7">
    <location>
        <begin position="305"/>
        <end position="306"/>
    </location>
    <ligand>
        <name>FMN</name>
        <dbReference type="ChEBI" id="CHEBI:58210"/>
    </ligand>
</feature>
<dbReference type="InterPro" id="IPR037396">
    <property type="entry name" value="FMN_HAD"/>
</dbReference>